<keyword evidence="2" id="KW-0479">Metal-binding</keyword>
<dbReference type="InterPro" id="IPR000891">
    <property type="entry name" value="PYR_CT"/>
</dbReference>
<dbReference type="Proteomes" id="UP001159257">
    <property type="component" value="Unassembled WGS sequence"/>
</dbReference>
<evidence type="ECO:0000256" key="2">
    <source>
        <dbReference type="ARBA" id="ARBA00022723"/>
    </source>
</evidence>
<name>A0ABY1S1W4_9GAMM</name>
<dbReference type="Pfam" id="PF00682">
    <property type="entry name" value="HMGL-like"/>
    <property type="match status" value="1"/>
</dbReference>
<protein>
    <submittedName>
        <fullName evidence="5">Hydroxymethylglutaryl-CoA lyase</fullName>
    </submittedName>
</protein>
<evidence type="ECO:0000259" key="4">
    <source>
        <dbReference type="PROSITE" id="PS50991"/>
    </source>
</evidence>
<organism evidence="5 6">
    <name type="scientific">Marinobacterium sediminicola</name>
    <dbReference type="NCBI Taxonomy" id="518898"/>
    <lineage>
        <taxon>Bacteria</taxon>
        <taxon>Pseudomonadati</taxon>
        <taxon>Pseudomonadota</taxon>
        <taxon>Gammaproteobacteria</taxon>
        <taxon>Oceanospirillales</taxon>
        <taxon>Oceanospirillaceae</taxon>
        <taxon>Marinobacterium</taxon>
    </lineage>
</organism>
<dbReference type="GO" id="GO:0016829">
    <property type="term" value="F:lyase activity"/>
    <property type="evidence" value="ECO:0007669"/>
    <property type="project" value="UniProtKB-KW"/>
</dbReference>
<dbReference type="RefSeq" id="WP_239041084.1">
    <property type="nucleotide sequence ID" value="NZ_BAAAEY010000011.1"/>
</dbReference>
<dbReference type="Gene3D" id="3.20.20.70">
    <property type="entry name" value="Aldolase class I"/>
    <property type="match status" value="1"/>
</dbReference>
<keyword evidence="6" id="KW-1185">Reference proteome</keyword>
<proteinExistence type="inferred from homology"/>
<reference evidence="5 6" key="1">
    <citation type="submission" date="2017-05" db="EMBL/GenBank/DDBJ databases">
        <authorList>
            <person name="Varghese N."/>
            <person name="Submissions S."/>
        </authorList>
    </citation>
    <scope>NUCLEOTIDE SEQUENCE [LARGE SCALE GENOMIC DNA]</scope>
    <source>
        <strain evidence="5 6">CGMCC 1.7287</strain>
    </source>
</reference>
<evidence type="ECO:0000256" key="3">
    <source>
        <dbReference type="ARBA" id="ARBA00023239"/>
    </source>
</evidence>
<dbReference type="CDD" id="cd07938">
    <property type="entry name" value="DRE_TIM_HMGL"/>
    <property type="match status" value="1"/>
</dbReference>
<evidence type="ECO:0000256" key="1">
    <source>
        <dbReference type="ARBA" id="ARBA00009405"/>
    </source>
</evidence>
<comment type="caution">
    <text evidence="5">The sequence shown here is derived from an EMBL/GenBank/DDBJ whole genome shotgun (WGS) entry which is preliminary data.</text>
</comment>
<sequence>MFAQFPQQVWVNEVVTRDGFQSEPEFVPTETKIELINKLARLGLNKIEVTSFVSPRAIPNLRDAEEVMRSITRDTDTRYVALVPNEKGCARALELAVDEINLVMSVSQSHNLANMRMTCEQSLQQFTRIAEMTAGTAMRLNGSLATAFGCPFEGSQAQERILHFIDAYLERGLHSITLADTTGMAVPNQVHDLCQAVRERWPELEVTMHFHNTRGLGLSNVLAALAAGMNQYDASLGGLGGCPFAPGATGNICTEDLVHMLHEMGLSTGVNLDGLLAQSSALAFIVGRDLPGQVGKAGPRTLTRPLPESVKQLMQQHGQN</sequence>
<evidence type="ECO:0000313" key="6">
    <source>
        <dbReference type="Proteomes" id="UP001159257"/>
    </source>
</evidence>
<accession>A0ABY1S1W4</accession>
<dbReference type="PROSITE" id="PS50991">
    <property type="entry name" value="PYR_CT"/>
    <property type="match status" value="1"/>
</dbReference>
<comment type="similarity">
    <text evidence="1">Belongs to the HMG-CoA lyase family.</text>
</comment>
<dbReference type="PANTHER" id="PTHR42738:SF7">
    <property type="entry name" value="HYDROXYMETHYLGLUTARYL-COA LYASE"/>
    <property type="match status" value="1"/>
</dbReference>
<dbReference type="NCBIfam" id="NF004283">
    <property type="entry name" value="PRK05692.1"/>
    <property type="match status" value="1"/>
</dbReference>
<dbReference type="InterPro" id="IPR013785">
    <property type="entry name" value="Aldolase_TIM"/>
</dbReference>
<gene>
    <name evidence="5" type="ORF">SAMN04487964_11143</name>
</gene>
<dbReference type="PANTHER" id="PTHR42738">
    <property type="entry name" value="HYDROXYMETHYLGLUTARYL-COA LYASE"/>
    <property type="match status" value="1"/>
</dbReference>
<dbReference type="SUPFAM" id="SSF51569">
    <property type="entry name" value="Aldolase"/>
    <property type="match status" value="1"/>
</dbReference>
<evidence type="ECO:0000313" key="5">
    <source>
        <dbReference type="EMBL" id="SMR75651.1"/>
    </source>
</evidence>
<dbReference type="InterPro" id="IPR043594">
    <property type="entry name" value="HMGL"/>
</dbReference>
<dbReference type="EMBL" id="FXWV01000011">
    <property type="protein sequence ID" value="SMR75651.1"/>
    <property type="molecule type" value="Genomic_DNA"/>
</dbReference>
<feature type="domain" description="Pyruvate carboxyltransferase" evidence="4">
    <location>
        <begin position="9"/>
        <end position="276"/>
    </location>
</feature>
<keyword evidence="3 5" id="KW-0456">Lyase</keyword>